<protein>
    <submittedName>
        <fullName evidence="2">Uncharacterized protein</fullName>
    </submittedName>
</protein>
<evidence type="ECO:0000313" key="2">
    <source>
        <dbReference type="EMBL" id="KAG0150725.1"/>
    </source>
</evidence>
<organism evidence="2 3">
    <name type="scientific">Cronartium quercuum f. sp. fusiforme G11</name>
    <dbReference type="NCBI Taxonomy" id="708437"/>
    <lineage>
        <taxon>Eukaryota</taxon>
        <taxon>Fungi</taxon>
        <taxon>Dikarya</taxon>
        <taxon>Basidiomycota</taxon>
        <taxon>Pucciniomycotina</taxon>
        <taxon>Pucciniomycetes</taxon>
        <taxon>Pucciniales</taxon>
        <taxon>Coleosporiaceae</taxon>
        <taxon>Cronartium</taxon>
    </lineage>
</organism>
<dbReference type="AlphaFoldDB" id="A0A9P6NWJ2"/>
<name>A0A9P6NWJ2_9BASI</name>
<dbReference type="EMBL" id="MU167217">
    <property type="protein sequence ID" value="KAG0150725.1"/>
    <property type="molecule type" value="Genomic_DNA"/>
</dbReference>
<feature type="region of interest" description="Disordered" evidence="1">
    <location>
        <begin position="84"/>
        <end position="103"/>
    </location>
</feature>
<accession>A0A9P6NWJ2</accession>
<sequence length="126" mass="14019">MSGVNKKDSSRPTFKKLSSLHADSNWEVWNFHMKSLLNGKNLAHLITRKAKRGYNLGDNKNPVKVLNNNKTIAASYINGRIDEDNQVPCNAQDKDSTRHTTDAFASELDTLDAASKKSLDDSTQAK</sequence>
<dbReference type="Proteomes" id="UP000886653">
    <property type="component" value="Unassembled WGS sequence"/>
</dbReference>
<reference evidence="2" key="1">
    <citation type="submission" date="2013-11" db="EMBL/GenBank/DDBJ databases">
        <title>Genome sequence of the fusiform rust pathogen reveals effectors for host alternation and coevolution with pine.</title>
        <authorList>
            <consortium name="DOE Joint Genome Institute"/>
            <person name="Smith K."/>
            <person name="Pendleton A."/>
            <person name="Kubisiak T."/>
            <person name="Anderson C."/>
            <person name="Salamov A."/>
            <person name="Aerts A."/>
            <person name="Riley R."/>
            <person name="Clum A."/>
            <person name="Lindquist E."/>
            <person name="Ence D."/>
            <person name="Campbell M."/>
            <person name="Kronenberg Z."/>
            <person name="Feau N."/>
            <person name="Dhillon B."/>
            <person name="Hamelin R."/>
            <person name="Burleigh J."/>
            <person name="Smith J."/>
            <person name="Yandell M."/>
            <person name="Nelson C."/>
            <person name="Grigoriev I."/>
            <person name="Davis J."/>
        </authorList>
    </citation>
    <scope>NUCLEOTIDE SEQUENCE</scope>
    <source>
        <strain evidence="2">G11</strain>
    </source>
</reference>
<comment type="caution">
    <text evidence="2">The sequence shown here is derived from an EMBL/GenBank/DDBJ whole genome shotgun (WGS) entry which is preliminary data.</text>
</comment>
<keyword evidence="3" id="KW-1185">Reference proteome</keyword>
<evidence type="ECO:0000256" key="1">
    <source>
        <dbReference type="SAM" id="MobiDB-lite"/>
    </source>
</evidence>
<proteinExistence type="predicted"/>
<feature type="compositionally biased region" description="Basic and acidic residues" evidence="1">
    <location>
        <begin position="92"/>
        <end position="101"/>
    </location>
</feature>
<evidence type="ECO:0000313" key="3">
    <source>
        <dbReference type="Proteomes" id="UP000886653"/>
    </source>
</evidence>
<gene>
    <name evidence="2" type="ORF">CROQUDRAFT_87553</name>
</gene>